<evidence type="ECO:0000256" key="9">
    <source>
        <dbReference type="ARBA" id="ARBA00048202"/>
    </source>
</evidence>
<dbReference type="InterPro" id="IPR034300">
    <property type="entry name" value="PNTB-like"/>
</dbReference>
<dbReference type="InterPro" id="IPR029035">
    <property type="entry name" value="DHS-like_NAD/FAD-binding_dom"/>
</dbReference>
<keyword evidence="8" id="KW-0472">Membrane</keyword>
<name>A0ABQ9W9R5_SAGOE</name>
<reference evidence="11 12" key="1">
    <citation type="submission" date="2023-05" db="EMBL/GenBank/DDBJ databases">
        <title>B98-5 Cell Line De Novo Hybrid Assembly: An Optical Mapping Approach.</title>
        <authorList>
            <person name="Kananen K."/>
            <person name="Auerbach J.A."/>
            <person name="Kautto E."/>
            <person name="Blachly J.S."/>
        </authorList>
    </citation>
    <scope>NUCLEOTIDE SEQUENCE [LARGE SCALE GENOMIC DNA]</scope>
    <source>
        <strain evidence="11">B95-8</strain>
        <tissue evidence="11">Cell line</tissue>
    </source>
</reference>
<dbReference type="Gene3D" id="3.40.50.1220">
    <property type="entry name" value="TPP-binding domain"/>
    <property type="match status" value="1"/>
</dbReference>
<proteinExistence type="predicted"/>
<evidence type="ECO:0000313" key="12">
    <source>
        <dbReference type="Proteomes" id="UP001266305"/>
    </source>
</evidence>
<keyword evidence="3" id="KW-0812">Transmembrane</keyword>
<evidence type="ECO:0000256" key="6">
    <source>
        <dbReference type="ARBA" id="ARBA00022989"/>
    </source>
</evidence>
<dbReference type="Proteomes" id="UP001266305">
    <property type="component" value="Unassembled WGS sequence"/>
</dbReference>
<gene>
    <name evidence="11" type="ORF">P7K49_004706</name>
</gene>
<evidence type="ECO:0000256" key="7">
    <source>
        <dbReference type="ARBA" id="ARBA00023027"/>
    </source>
</evidence>
<evidence type="ECO:0000256" key="1">
    <source>
        <dbReference type="ARBA" id="ARBA00004141"/>
    </source>
</evidence>
<comment type="caution">
    <text evidence="11">The sequence shown here is derived from an EMBL/GenBank/DDBJ whole genome shotgun (WGS) entry which is preliminary data.</text>
</comment>
<comment type="subcellular location">
    <subcellularLocation>
        <location evidence="1">Membrane</location>
        <topology evidence="1">Multi-pass membrane protein</topology>
    </subcellularLocation>
</comment>
<comment type="catalytic activity">
    <reaction evidence="9">
        <text>NAD(+) + NADPH + H(+)(in) = NADH + NADP(+) + H(+)(out)</text>
        <dbReference type="Rhea" id="RHEA:47992"/>
        <dbReference type="ChEBI" id="CHEBI:15378"/>
        <dbReference type="ChEBI" id="CHEBI:57540"/>
        <dbReference type="ChEBI" id="CHEBI:57783"/>
        <dbReference type="ChEBI" id="CHEBI:57945"/>
        <dbReference type="ChEBI" id="CHEBI:58349"/>
        <dbReference type="EC" id="7.1.1.1"/>
    </reaction>
</comment>
<feature type="non-terminal residue" evidence="11">
    <location>
        <position position="1"/>
    </location>
</feature>
<feature type="non-terminal residue" evidence="11">
    <location>
        <position position="120"/>
    </location>
</feature>
<protein>
    <recommendedName>
        <fullName evidence="2">proton-translocating NAD(P)(+) transhydrogenase</fullName>
        <ecNumber evidence="2">7.1.1.1</ecNumber>
    </recommendedName>
</protein>
<evidence type="ECO:0000256" key="3">
    <source>
        <dbReference type="ARBA" id="ARBA00022692"/>
    </source>
</evidence>
<accession>A0ABQ9W9R5</accession>
<keyword evidence="12" id="KW-1185">Reference proteome</keyword>
<dbReference type="Pfam" id="PF02233">
    <property type="entry name" value="PNTB"/>
    <property type="match status" value="1"/>
</dbReference>
<keyword evidence="5" id="KW-1278">Translocase</keyword>
<evidence type="ECO:0000256" key="2">
    <source>
        <dbReference type="ARBA" id="ARBA00012943"/>
    </source>
</evidence>
<evidence type="ECO:0000259" key="10">
    <source>
        <dbReference type="Pfam" id="PF02233"/>
    </source>
</evidence>
<keyword evidence="4" id="KW-0521">NADP</keyword>
<organism evidence="11 12">
    <name type="scientific">Saguinus oedipus</name>
    <name type="common">Cotton-top tamarin</name>
    <name type="synonym">Oedipomidas oedipus</name>
    <dbReference type="NCBI Taxonomy" id="9490"/>
    <lineage>
        <taxon>Eukaryota</taxon>
        <taxon>Metazoa</taxon>
        <taxon>Chordata</taxon>
        <taxon>Craniata</taxon>
        <taxon>Vertebrata</taxon>
        <taxon>Euteleostomi</taxon>
        <taxon>Mammalia</taxon>
        <taxon>Eutheria</taxon>
        <taxon>Euarchontoglires</taxon>
        <taxon>Primates</taxon>
        <taxon>Haplorrhini</taxon>
        <taxon>Platyrrhini</taxon>
        <taxon>Cebidae</taxon>
        <taxon>Callitrichinae</taxon>
        <taxon>Saguinus</taxon>
    </lineage>
</organism>
<evidence type="ECO:0000313" key="11">
    <source>
        <dbReference type="EMBL" id="KAK2117819.1"/>
    </source>
</evidence>
<sequence>FGIHPVAGRMPGQLNVLLAEAGVPYDIVLEMDEINHDFPDTDLVLVIGANDTVNSAAQEDPNSIIAGMPVLEVWKSKQVIVMKRSLGVGYAAVDNPIFYKPNTAMLLGDAKKTCDALQAK</sequence>
<keyword evidence="7" id="KW-0520">NAD</keyword>
<feature type="domain" description="NADP transhydrogenase beta-like" evidence="10">
    <location>
        <begin position="1"/>
        <end position="119"/>
    </location>
</feature>
<dbReference type="PANTHER" id="PTHR10160:SF22">
    <property type="entry name" value="NAD(P) TRANSHYDROGENASE, MITOCHONDRIAL"/>
    <property type="match status" value="1"/>
</dbReference>
<dbReference type="SUPFAM" id="SSF52467">
    <property type="entry name" value="DHS-like NAD/FAD-binding domain"/>
    <property type="match status" value="1"/>
</dbReference>
<dbReference type="EMBL" id="JASSZA010000002">
    <property type="protein sequence ID" value="KAK2117819.1"/>
    <property type="molecule type" value="Genomic_DNA"/>
</dbReference>
<evidence type="ECO:0000256" key="4">
    <source>
        <dbReference type="ARBA" id="ARBA00022857"/>
    </source>
</evidence>
<dbReference type="PANTHER" id="PTHR10160">
    <property type="entry name" value="NAD(P) TRANSHYDROGENASE"/>
    <property type="match status" value="1"/>
</dbReference>
<evidence type="ECO:0000256" key="8">
    <source>
        <dbReference type="ARBA" id="ARBA00023136"/>
    </source>
</evidence>
<keyword evidence="6" id="KW-1133">Transmembrane helix</keyword>
<dbReference type="EC" id="7.1.1.1" evidence="2"/>
<evidence type="ECO:0000256" key="5">
    <source>
        <dbReference type="ARBA" id="ARBA00022967"/>
    </source>
</evidence>